<dbReference type="InterPro" id="IPR017871">
    <property type="entry name" value="ABC_transporter-like_CS"/>
</dbReference>
<dbReference type="SUPFAM" id="SSF52540">
    <property type="entry name" value="P-loop containing nucleoside triphosphate hydrolases"/>
    <property type="match status" value="1"/>
</dbReference>
<dbReference type="Proteomes" id="UP000198935">
    <property type="component" value="Unassembled WGS sequence"/>
</dbReference>
<dbReference type="GO" id="GO:0043190">
    <property type="term" value="C:ATP-binding cassette (ABC) transporter complex"/>
    <property type="evidence" value="ECO:0007669"/>
    <property type="project" value="TreeGrafter"/>
</dbReference>
<dbReference type="InterPro" id="IPR015856">
    <property type="entry name" value="ABC_transpr_CbiO/EcfA_su"/>
</dbReference>
<proteinExistence type="inferred from homology"/>
<keyword evidence="6" id="KW-1278">Translocase</keyword>
<comment type="similarity">
    <text evidence="8">Belongs to the ABC transporter superfamily. Energy-coupling factor EcfA family.</text>
</comment>
<dbReference type="NCBIfam" id="TIGR04521">
    <property type="entry name" value="ECF_ATPase_2"/>
    <property type="match status" value="1"/>
</dbReference>
<name>A0A1H3UK09_9BACI</name>
<keyword evidence="3 8" id="KW-1003">Cell membrane</keyword>
<keyword evidence="11" id="KW-1185">Reference proteome</keyword>
<dbReference type="PANTHER" id="PTHR43553">
    <property type="entry name" value="HEAVY METAL TRANSPORTER"/>
    <property type="match status" value="1"/>
</dbReference>
<evidence type="ECO:0000256" key="6">
    <source>
        <dbReference type="ARBA" id="ARBA00022967"/>
    </source>
</evidence>
<dbReference type="GO" id="GO:0042626">
    <property type="term" value="F:ATPase-coupled transmembrane transporter activity"/>
    <property type="evidence" value="ECO:0007669"/>
    <property type="project" value="TreeGrafter"/>
</dbReference>
<evidence type="ECO:0000256" key="2">
    <source>
        <dbReference type="ARBA" id="ARBA00022448"/>
    </source>
</evidence>
<dbReference type="GO" id="GO:0005524">
    <property type="term" value="F:ATP binding"/>
    <property type="evidence" value="ECO:0007669"/>
    <property type="project" value="UniProtKB-UniRule"/>
</dbReference>
<feature type="domain" description="ABC transporter" evidence="9">
    <location>
        <begin position="3"/>
        <end position="247"/>
    </location>
</feature>
<keyword evidence="2 8" id="KW-0813">Transport</keyword>
<sequence>MQIKADNVTYTYMRGTPFEKNGLTALQAEIPENSYTAVIGHTGSGKSTFVQLLNGLLKPTAGSIQVGDWMIASDTKQKQLYDLRRQVGMVFQYPEHQLFHETVIEDVAYGPINFGLSKKAALQKAEEALSMVGISERLFDRSPFDLSGGQMRRVAIAGVLANDPCLLVLDEPTAGLDPQGQQEIMSLFERWYQADDRRSVVLVTHRMEDAAAYSDQIVVMDHGTVKLAGTPYEVFSQQELLTQSGLDVPETVRLLQKLAAASHEPIDALKFHLRETVDEIISFLGKES</sequence>
<dbReference type="InterPro" id="IPR050095">
    <property type="entry name" value="ECF_ABC_transporter_ATP-bd"/>
</dbReference>
<reference evidence="11" key="1">
    <citation type="submission" date="2016-10" db="EMBL/GenBank/DDBJ databases">
        <authorList>
            <person name="Varghese N."/>
            <person name="Submissions S."/>
        </authorList>
    </citation>
    <scope>NUCLEOTIDE SEQUENCE [LARGE SCALE GENOMIC DNA]</scope>
    <source>
        <strain evidence="11">SP</strain>
    </source>
</reference>
<dbReference type="GO" id="GO:0015087">
    <property type="term" value="F:cobalt ion transmembrane transporter activity"/>
    <property type="evidence" value="ECO:0007669"/>
    <property type="project" value="UniProtKB-ARBA"/>
</dbReference>
<gene>
    <name evidence="10" type="ORF">SAMN05421736_12276</name>
</gene>
<dbReference type="OrthoDB" id="9784332at2"/>
<dbReference type="EC" id="7.-.-.-" evidence="8"/>
<organism evidence="10 11">
    <name type="scientific">Evansella caseinilytica</name>
    <dbReference type="NCBI Taxonomy" id="1503961"/>
    <lineage>
        <taxon>Bacteria</taxon>
        <taxon>Bacillati</taxon>
        <taxon>Bacillota</taxon>
        <taxon>Bacilli</taxon>
        <taxon>Bacillales</taxon>
        <taxon>Bacillaceae</taxon>
        <taxon>Evansella</taxon>
    </lineage>
</organism>
<evidence type="ECO:0000256" key="4">
    <source>
        <dbReference type="ARBA" id="ARBA00022741"/>
    </source>
</evidence>
<dbReference type="FunFam" id="3.40.50.300:FF:000224">
    <property type="entry name" value="Energy-coupling factor transporter ATP-binding protein EcfA"/>
    <property type="match status" value="1"/>
</dbReference>
<dbReference type="AlphaFoldDB" id="A0A1H3UK09"/>
<dbReference type="PROSITE" id="PS50893">
    <property type="entry name" value="ABC_TRANSPORTER_2"/>
    <property type="match status" value="1"/>
</dbReference>
<evidence type="ECO:0000313" key="11">
    <source>
        <dbReference type="Proteomes" id="UP000198935"/>
    </source>
</evidence>
<dbReference type="STRING" id="1503961.SAMN05421736_12276"/>
<comment type="function">
    <text evidence="8">ATP-binding (A) component of a common energy-coupling factor (ECF) ABC-transporter complex.</text>
</comment>
<dbReference type="Pfam" id="PF00005">
    <property type="entry name" value="ABC_tran"/>
    <property type="match status" value="1"/>
</dbReference>
<dbReference type="GO" id="GO:0016887">
    <property type="term" value="F:ATP hydrolysis activity"/>
    <property type="evidence" value="ECO:0007669"/>
    <property type="project" value="InterPro"/>
</dbReference>
<dbReference type="InterPro" id="IPR030946">
    <property type="entry name" value="EcfA2"/>
</dbReference>
<keyword evidence="5 8" id="KW-0067">ATP-binding</keyword>
<evidence type="ECO:0000256" key="7">
    <source>
        <dbReference type="ARBA" id="ARBA00023136"/>
    </source>
</evidence>
<keyword evidence="7 8" id="KW-0472">Membrane</keyword>
<evidence type="ECO:0000256" key="3">
    <source>
        <dbReference type="ARBA" id="ARBA00022475"/>
    </source>
</evidence>
<dbReference type="PROSITE" id="PS00211">
    <property type="entry name" value="ABC_TRANSPORTER_1"/>
    <property type="match status" value="1"/>
</dbReference>
<dbReference type="InterPro" id="IPR003593">
    <property type="entry name" value="AAA+_ATPase"/>
</dbReference>
<evidence type="ECO:0000256" key="8">
    <source>
        <dbReference type="RuleBase" id="RU365104"/>
    </source>
</evidence>
<accession>A0A1H3UK09</accession>
<evidence type="ECO:0000313" key="10">
    <source>
        <dbReference type="EMBL" id="SDZ62780.1"/>
    </source>
</evidence>
<dbReference type="InterPro" id="IPR027417">
    <property type="entry name" value="P-loop_NTPase"/>
</dbReference>
<evidence type="ECO:0000256" key="5">
    <source>
        <dbReference type="ARBA" id="ARBA00022840"/>
    </source>
</evidence>
<dbReference type="PANTHER" id="PTHR43553:SF27">
    <property type="entry name" value="ENERGY-COUPLING FACTOR TRANSPORTER ATP-BINDING PROTEIN ECFA2"/>
    <property type="match status" value="1"/>
</dbReference>
<protein>
    <recommendedName>
        <fullName evidence="8">Energy-coupling factor transporter ATP-binding protein EcfA2</fullName>
        <ecNumber evidence="8">7.-.-.-</ecNumber>
    </recommendedName>
</protein>
<comment type="subcellular location">
    <subcellularLocation>
        <location evidence="1 8">Cell membrane</location>
        <topology evidence="1 8">Peripheral membrane protein</topology>
    </subcellularLocation>
</comment>
<dbReference type="Gene3D" id="3.40.50.300">
    <property type="entry name" value="P-loop containing nucleotide triphosphate hydrolases"/>
    <property type="match status" value="1"/>
</dbReference>
<comment type="subunit">
    <text evidence="8">Forms a stable energy-coupling factor (ECF) transporter complex composed of 2 membrane-embedded substrate-binding proteins (S component), 2 ATP-binding proteins (A component) and 2 transmembrane proteins (T component).</text>
</comment>
<dbReference type="SMART" id="SM00382">
    <property type="entry name" value="AAA"/>
    <property type="match status" value="1"/>
</dbReference>
<dbReference type="InterPro" id="IPR003439">
    <property type="entry name" value="ABC_transporter-like_ATP-bd"/>
</dbReference>
<evidence type="ECO:0000259" key="9">
    <source>
        <dbReference type="PROSITE" id="PS50893"/>
    </source>
</evidence>
<dbReference type="CDD" id="cd03225">
    <property type="entry name" value="ABC_cobalt_CbiO_domain1"/>
    <property type="match status" value="1"/>
</dbReference>
<evidence type="ECO:0000256" key="1">
    <source>
        <dbReference type="ARBA" id="ARBA00004202"/>
    </source>
</evidence>
<dbReference type="EMBL" id="FNPI01000022">
    <property type="protein sequence ID" value="SDZ62780.1"/>
    <property type="molecule type" value="Genomic_DNA"/>
</dbReference>
<keyword evidence="4 8" id="KW-0547">Nucleotide-binding</keyword>